<proteinExistence type="predicted"/>
<evidence type="ECO:0000313" key="1">
    <source>
        <dbReference type="EMBL" id="UTW08284.1"/>
    </source>
</evidence>
<dbReference type="Proteomes" id="UP001059672">
    <property type="component" value="Chromosome"/>
</dbReference>
<name>A0ABY5HA69_9PSED</name>
<dbReference type="Gene3D" id="3.40.50.300">
    <property type="entry name" value="P-loop containing nucleotide triphosphate hydrolases"/>
    <property type="match status" value="1"/>
</dbReference>
<evidence type="ECO:0000313" key="2">
    <source>
        <dbReference type="Proteomes" id="UP001059672"/>
    </source>
</evidence>
<organism evidence="1 2">
    <name type="scientific">Pseudomonas benzenivorans</name>
    <dbReference type="NCBI Taxonomy" id="556533"/>
    <lineage>
        <taxon>Bacteria</taxon>
        <taxon>Pseudomonadati</taxon>
        <taxon>Pseudomonadota</taxon>
        <taxon>Gammaproteobacteria</taxon>
        <taxon>Pseudomonadales</taxon>
        <taxon>Pseudomonadaceae</taxon>
        <taxon>Pseudomonas</taxon>
    </lineage>
</organism>
<dbReference type="EMBL" id="CP073346">
    <property type="protein sequence ID" value="UTW08284.1"/>
    <property type="molecule type" value="Genomic_DNA"/>
</dbReference>
<sequence length="317" mass="33919">MQPVSLGDLLLARITRIRQHPRIELPCGRRANLFTDDEVILAAGNRYATDQFAATLPTTSTAHLVAGGGIAAEVVSRHCQVKPATEIEIIGLLADEHQQVLNLSRFVTLNPPPEELVTGGMRILLVVGTGMNSGKTTLATALVSTLSRQSCRVVAAKLTGTGSGPDVWRFLDAGAMAAYDFTDAGLPGTWKQPTERLFTIARQIIDAACTHEAQYLVIELADGILQEETKALIEHQGFLALCDGCFLAADCAPGALMLVQQLSAQKVPILAISGTLTKAPLLIEEVCHHTGLPALTLEQIYDTRTVDIVLGELSPVR</sequence>
<dbReference type="SUPFAM" id="SSF52540">
    <property type="entry name" value="P-loop containing nucleoside triphosphate hydrolases"/>
    <property type="match status" value="1"/>
</dbReference>
<dbReference type="RefSeq" id="WP_255838903.1">
    <property type="nucleotide sequence ID" value="NZ_CP073346.1"/>
</dbReference>
<dbReference type="InterPro" id="IPR027417">
    <property type="entry name" value="P-loop_NTPase"/>
</dbReference>
<evidence type="ECO:0008006" key="3">
    <source>
        <dbReference type="Google" id="ProtNLM"/>
    </source>
</evidence>
<reference evidence="1" key="1">
    <citation type="submission" date="2021-04" db="EMBL/GenBank/DDBJ databases">
        <title>Oceanospirillales bacteria with DddD are important DMSP degraders in coastal seawater.</title>
        <authorList>
            <person name="Liu J."/>
        </authorList>
    </citation>
    <scope>NUCLEOTIDE SEQUENCE</scope>
    <source>
        <strain evidence="1">D13-4</strain>
    </source>
</reference>
<accession>A0ABY5HA69</accession>
<keyword evidence="2" id="KW-1185">Reference proteome</keyword>
<protein>
    <recommendedName>
        <fullName evidence="3">DUF1611 domain-containing protein</fullName>
    </recommendedName>
</protein>
<gene>
    <name evidence="1" type="ORF">KDW96_02855</name>
</gene>